<dbReference type="RefSeq" id="WP_193801315.1">
    <property type="nucleotide sequence ID" value="NZ_JADEWC010000024.1"/>
</dbReference>
<reference evidence="3 4" key="1">
    <citation type="submission" date="2020-10" db="EMBL/GenBank/DDBJ databases">
        <authorList>
            <person name="Castelo-Branco R."/>
            <person name="Eusebio N."/>
            <person name="Adriana R."/>
            <person name="Vieira A."/>
            <person name="Brugerolle De Fraissinette N."/>
            <person name="Rezende De Castro R."/>
            <person name="Schneider M.P."/>
            <person name="Vasconcelos V."/>
            <person name="Leao P.N."/>
        </authorList>
    </citation>
    <scope>NUCLEOTIDE SEQUENCE [LARGE SCALE GENOMIC DNA]</scope>
    <source>
        <strain evidence="3 4">LEGE 03274</strain>
    </source>
</reference>
<comment type="caution">
    <text evidence="3">The sequence shown here is derived from an EMBL/GenBank/DDBJ whole genome shotgun (WGS) entry which is preliminary data.</text>
</comment>
<dbReference type="Gene3D" id="3.40.50.150">
    <property type="entry name" value="Vaccinia Virus protein VP39"/>
    <property type="match status" value="1"/>
</dbReference>
<proteinExistence type="predicted"/>
<dbReference type="Proteomes" id="UP000654604">
    <property type="component" value="Unassembled WGS sequence"/>
</dbReference>
<dbReference type="GO" id="GO:0032259">
    <property type="term" value="P:methylation"/>
    <property type="evidence" value="ECO:0007669"/>
    <property type="project" value="UniProtKB-KW"/>
</dbReference>
<dbReference type="SUPFAM" id="SSF53335">
    <property type="entry name" value="S-adenosyl-L-methionine-dependent methyltransferases"/>
    <property type="match status" value="1"/>
</dbReference>
<sequence>MGYFDALLERFEEDKELEKAFGKHIHWGYWENPSSADGSLKDFAIASNNLSRLVIDVAQVDNGFRILDAGCGFGGTISLLNEGFDNLLLRGVNIDGVQVKRASEVIIPRGGNDIQFIEGDASNLPNFNDLFDVAIALECIFAFPSREKFFEGVKQNLKQEGKLIVVDFIINPTIIKIWSWFEKNILSRLITDTYGSKATNEVAFIDLKTYQEIAQKTGFRLEKVIDINKNVQPTYPAINSIIINNFNDFLTAKGLEYFSLLNLIQYQILIFQPIK</sequence>
<protein>
    <submittedName>
        <fullName evidence="3">Methyltransferase domain-containing protein</fullName>
    </submittedName>
</protein>
<keyword evidence="1" id="KW-0808">Transferase</keyword>
<keyword evidence="3" id="KW-0489">Methyltransferase</keyword>
<evidence type="ECO:0000313" key="4">
    <source>
        <dbReference type="Proteomes" id="UP000654604"/>
    </source>
</evidence>
<dbReference type="PANTHER" id="PTHR44068">
    <property type="entry name" value="ZGC:194242"/>
    <property type="match status" value="1"/>
</dbReference>
<evidence type="ECO:0000256" key="1">
    <source>
        <dbReference type="ARBA" id="ARBA00022679"/>
    </source>
</evidence>
<feature type="domain" description="Methyltransferase type 11" evidence="2">
    <location>
        <begin position="67"/>
        <end position="165"/>
    </location>
</feature>
<organism evidence="3 4">
    <name type="scientific">Cyanobacterium stanieri LEGE 03274</name>
    <dbReference type="NCBI Taxonomy" id="1828756"/>
    <lineage>
        <taxon>Bacteria</taxon>
        <taxon>Bacillati</taxon>
        <taxon>Cyanobacteriota</taxon>
        <taxon>Cyanophyceae</taxon>
        <taxon>Oscillatoriophycideae</taxon>
        <taxon>Chroococcales</taxon>
        <taxon>Geminocystaceae</taxon>
        <taxon>Cyanobacterium</taxon>
    </lineage>
</organism>
<dbReference type="Pfam" id="PF08241">
    <property type="entry name" value="Methyltransf_11"/>
    <property type="match status" value="1"/>
</dbReference>
<gene>
    <name evidence="3" type="ORF">IQ215_10750</name>
</gene>
<dbReference type="InterPro" id="IPR050447">
    <property type="entry name" value="Erg6_SMT_methyltransf"/>
</dbReference>
<dbReference type="CDD" id="cd02440">
    <property type="entry name" value="AdoMet_MTases"/>
    <property type="match status" value="1"/>
</dbReference>
<accession>A0ABR9V8L5</accession>
<dbReference type="InterPro" id="IPR029063">
    <property type="entry name" value="SAM-dependent_MTases_sf"/>
</dbReference>
<evidence type="ECO:0000259" key="2">
    <source>
        <dbReference type="Pfam" id="PF08241"/>
    </source>
</evidence>
<dbReference type="InterPro" id="IPR013216">
    <property type="entry name" value="Methyltransf_11"/>
</dbReference>
<dbReference type="PANTHER" id="PTHR44068:SF11">
    <property type="entry name" value="GERANYL DIPHOSPHATE 2-C-METHYLTRANSFERASE"/>
    <property type="match status" value="1"/>
</dbReference>
<dbReference type="GO" id="GO:0008168">
    <property type="term" value="F:methyltransferase activity"/>
    <property type="evidence" value="ECO:0007669"/>
    <property type="project" value="UniProtKB-KW"/>
</dbReference>
<dbReference type="EMBL" id="JADEWC010000024">
    <property type="protein sequence ID" value="MBE9223174.1"/>
    <property type="molecule type" value="Genomic_DNA"/>
</dbReference>
<name>A0ABR9V8L5_9CHRO</name>
<keyword evidence="4" id="KW-1185">Reference proteome</keyword>
<evidence type="ECO:0000313" key="3">
    <source>
        <dbReference type="EMBL" id="MBE9223174.1"/>
    </source>
</evidence>